<dbReference type="CDD" id="cd14686">
    <property type="entry name" value="bZIP"/>
    <property type="match status" value="1"/>
</dbReference>
<reference evidence="2" key="1">
    <citation type="submission" date="2009-08" db="EMBL/GenBank/DDBJ databases">
        <title>Annotation of Salpingoeca rosetta.</title>
        <authorList>
            <consortium name="The Broad Institute Genome Sequencing Platform"/>
            <person name="Russ C."/>
            <person name="Cuomo C."/>
            <person name="Burger G."/>
            <person name="Gray M.W."/>
            <person name="Holland P.W.H."/>
            <person name="King N."/>
            <person name="Lang F.B.F."/>
            <person name="Roger A.J."/>
            <person name="Ruiz-Trillo I."/>
            <person name="Young S.K."/>
            <person name="Zeng Q."/>
            <person name="Gargeya S."/>
            <person name="Alvarado L."/>
            <person name="Berlin A."/>
            <person name="Chapman S.B."/>
            <person name="Chen Z."/>
            <person name="Freedman E."/>
            <person name="Gellesch M."/>
            <person name="Goldberg J."/>
            <person name="Griggs A."/>
            <person name="Gujja S."/>
            <person name="Heilman E."/>
            <person name="Heiman D."/>
            <person name="Howarth C."/>
            <person name="Mehta T."/>
            <person name="Neiman D."/>
            <person name="Pearson M."/>
            <person name="Roberts A."/>
            <person name="Saif S."/>
            <person name="Shea T."/>
            <person name="Shenoy N."/>
            <person name="Sisk P."/>
            <person name="Stolte C."/>
            <person name="Sykes S."/>
            <person name="White J."/>
            <person name="Yandava C."/>
            <person name="Haas B."/>
            <person name="Nusbaum C."/>
            <person name="Birren B."/>
        </authorList>
    </citation>
    <scope>NUCLEOTIDE SEQUENCE [LARGE SCALE GENOMIC DNA]</scope>
    <source>
        <strain evidence="2">ATCC 50818</strain>
    </source>
</reference>
<evidence type="ECO:0008006" key="4">
    <source>
        <dbReference type="Google" id="ProtNLM"/>
    </source>
</evidence>
<evidence type="ECO:0000313" key="3">
    <source>
        <dbReference type="Proteomes" id="UP000007799"/>
    </source>
</evidence>
<organism evidence="3">
    <name type="scientific">Salpingoeca rosetta (strain ATCC 50818 / BSB-021)</name>
    <dbReference type="NCBI Taxonomy" id="946362"/>
    <lineage>
        <taxon>Eukaryota</taxon>
        <taxon>Choanoflagellata</taxon>
        <taxon>Craspedida</taxon>
        <taxon>Salpingoecidae</taxon>
        <taxon>Salpingoeca</taxon>
    </lineage>
</organism>
<evidence type="ECO:0000313" key="2">
    <source>
        <dbReference type="EMBL" id="EGD77416.1"/>
    </source>
</evidence>
<feature type="region of interest" description="Disordered" evidence="1">
    <location>
        <begin position="1"/>
        <end position="40"/>
    </location>
</feature>
<dbReference type="RefSeq" id="XP_004990760.1">
    <property type="nucleotide sequence ID" value="XM_004990703.1"/>
</dbReference>
<protein>
    <recommendedName>
        <fullName evidence="4">BZIP domain-containing protein</fullName>
    </recommendedName>
</protein>
<feature type="region of interest" description="Disordered" evidence="1">
    <location>
        <begin position="272"/>
        <end position="306"/>
    </location>
</feature>
<dbReference type="GeneID" id="16071318"/>
<feature type="compositionally biased region" description="Low complexity" evidence="1">
    <location>
        <begin position="85"/>
        <end position="124"/>
    </location>
</feature>
<dbReference type="EMBL" id="GL832977">
    <property type="protein sequence ID" value="EGD77416.1"/>
    <property type="molecule type" value="Genomic_DNA"/>
</dbReference>
<feature type="region of interest" description="Disordered" evidence="1">
    <location>
        <begin position="69"/>
        <end position="144"/>
    </location>
</feature>
<dbReference type="KEGG" id="sre:PTSG_08515"/>
<name>F2UJW7_SALR5</name>
<evidence type="ECO:0000256" key="1">
    <source>
        <dbReference type="SAM" id="MobiDB-lite"/>
    </source>
</evidence>
<dbReference type="AlphaFoldDB" id="F2UJW7"/>
<proteinExistence type="predicted"/>
<feature type="compositionally biased region" description="Low complexity" evidence="1">
    <location>
        <begin position="281"/>
        <end position="292"/>
    </location>
</feature>
<dbReference type="InParanoid" id="F2UJW7"/>
<sequence length="306" mass="35579">MSSLPYKGHHLQQRQQRQQRQPLMFSPASRTPMSPQLAAPSPALLPFAASSVSAMREPVARAPAQPGLSQATLTPLPFNPPAPAPQQQHQHQQQQQQQSPWVSSLLSMMSASQSLQQQTQQHQMLQEEHRQQRRKHQGRIKSKRYRERKKALLTTLEHEAKQLHQQCHHTLALLVSRGLDVNSIIQTFPTQLGQREFRVPYVRQSYSDEHFQADCTREGLAFANEEEARHEKSKRTSRFYRAEKRREEKAWNEHVAGYRRCLSHLEDFYTAFGTMQPPPHHQQQQQHQQQRQQQRHHSSSSSMGQN</sequence>
<dbReference type="Proteomes" id="UP000007799">
    <property type="component" value="Unassembled WGS sequence"/>
</dbReference>
<feature type="compositionally biased region" description="Basic residues" evidence="1">
    <location>
        <begin position="131"/>
        <end position="144"/>
    </location>
</feature>
<keyword evidence="3" id="KW-1185">Reference proteome</keyword>
<gene>
    <name evidence="2" type="ORF">PTSG_08515</name>
</gene>
<accession>F2UJW7</accession>